<reference evidence="3 4" key="1">
    <citation type="journal article" date="2018" name="Mol. Biol. Evol.">
        <title>Broad Genomic Sampling Reveals a Smut Pathogenic Ancestry of the Fungal Clade Ustilaginomycotina.</title>
        <authorList>
            <person name="Kijpornyongpan T."/>
            <person name="Mondo S.J."/>
            <person name="Barry K."/>
            <person name="Sandor L."/>
            <person name="Lee J."/>
            <person name="Lipzen A."/>
            <person name="Pangilinan J."/>
            <person name="LaButti K."/>
            <person name="Hainaut M."/>
            <person name="Henrissat B."/>
            <person name="Grigoriev I.V."/>
            <person name="Spatafora J.W."/>
            <person name="Aime M.C."/>
        </authorList>
    </citation>
    <scope>NUCLEOTIDE SEQUENCE [LARGE SCALE GENOMIC DNA]</scope>
    <source>
        <strain evidence="3 4">MCA 3645</strain>
    </source>
</reference>
<feature type="region of interest" description="Disordered" evidence="1">
    <location>
        <begin position="516"/>
        <end position="590"/>
    </location>
</feature>
<feature type="compositionally biased region" description="Polar residues" evidence="1">
    <location>
        <begin position="543"/>
        <end position="564"/>
    </location>
</feature>
<protein>
    <recommendedName>
        <fullName evidence="2">BRCT domain-containing protein</fullName>
    </recommendedName>
</protein>
<dbReference type="Gene3D" id="3.40.50.10190">
    <property type="entry name" value="BRCT domain"/>
    <property type="match status" value="1"/>
</dbReference>
<dbReference type="PROSITE" id="PS50172">
    <property type="entry name" value="BRCT"/>
    <property type="match status" value="1"/>
</dbReference>
<name>A0A317XZD8_9BASI</name>
<dbReference type="InParanoid" id="A0A317XZD8"/>
<evidence type="ECO:0000256" key="1">
    <source>
        <dbReference type="SAM" id="MobiDB-lite"/>
    </source>
</evidence>
<feature type="compositionally biased region" description="Low complexity" evidence="1">
    <location>
        <begin position="143"/>
        <end position="152"/>
    </location>
</feature>
<feature type="region of interest" description="Disordered" evidence="1">
    <location>
        <begin position="266"/>
        <end position="424"/>
    </location>
</feature>
<evidence type="ECO:0000313" key="4">
    <source>
        <dbReference type="Proteomes" id="UP000246740"/>
    </source>
</evidence>
<proteinExistence type="predicted"/>
<feature type="region of interest" description="Disordered" evidence="1">
    <location>
        <begin position="623"/>
        <end position="679"/>
    </location>
</feature>
<dbReference type="EMBL" id="KZ819188">
    <property type="protein sequence ID" value="PWZ03656.1"/>
    <property type="molecule type" value="Genomic_DNA"/>
</dbReference>
<dbReference type="OrthoDB" id="2384350at2759"/>
<gene>
    <name evidence="3" type="ORF">BCV70DRAFT_197855</name>
</gene>
<dbReference type="CDD" id="cd17716">
    <property type="entry name" value="BRCT_microcephalin_rpt1"/>
    <property type="match status" value="1"/>
</dbReference>
<evidence type="ECO:0000259" key="2">
    <source>
        <dbReference type="PROSITE" id="PS50172"/>
    </source>
</evidence>
<dbReference type="AlphaFoldDB" id="A0A317XZD8"/>
<dbReference type="Proteomes" id="UP000246740">
    <property type="component" value="Unassembled WGS sequence"/>
</dbReference>
<dbReference type="InterPro" id="IPR022047">
    <property type="entry name" value="Microcephalin-like"/>
</dbReference>
<feature type="region of interest" description="Disordered" evidence="1">
    <location>
        <begin position="123"/>
        <end position="201"/>
    </location>
</feature>
<sequence>MSHVSPSKRRAGSVRSVADQPMRQTRSMARISDATDFPEQLWSARQTREAQNSSPQRRVEHFGSDSPKVRLTAQMESPKKGRFDDFEFELENSISEEVPTRRRRLFDNRSRLDTNELRKLELQSGSVTDKAEQPSCSTGLDNARSSISALSSSRKENTGESARIASPSKAEHVPRVSRLTATSKEAPFHAPLSKASLASSEDFRVKSESRSDSRAVPAHSQSCVEDVLPASSTNRRLLFPGSHSVMPASDRGSPFIERSEIDSLAKLGEPRHSPIKRMHVKSEFLLQSPDRPDRKPINLLELKPSPGKAQRGIFRHDVPSDDEAEPAEILEPIGPQHQDTSDYTEQDAEEVEQTQDEIRLVARRSPSVQPESKAVQPAIPSRKGSSSTPAAHPATQGADGKATSSSGSTRIDVRRSLSAETSDALASLEASLAKLTAKTQKRKSLLPATKTESQPEASKRTLGETRPTVSSIPVRRSQALVSRASTSDAAPSMASARPSSSIPASATLADFSSLSAASLSGDKSADDSMFKRPSGRVSALSKARQSSQEQRVPTSNFLKSSRSEMNLGRSAAPVEAANKADNTSQPATDDGLAIAPAAADADADAEAKRKADLKAARRKSMHSILSFGMPPPLVRDQTATASSDSTTTTKEQQARDVSSTIKPKTEEGEEEASAEARKAAKAARRRSLYTYVPAKREDADLGDRSTGNVSMGIVIGATGGAVNGTAKGEVSDSTMAPPKRTRFLRGLTVLVDVRDQDGEDASACWVEMLKTAGAKVMVRFGERKLTHIVYKSGRPSTLHSYRALADPKPHVVGISWVVKCLEQGIKVDEEPYLVEVAKQAIFTQVSCNLA</sequence>
<feature type="region of interest" description="Disordered" evidence="1">
    <location>
        <begin position="1"/>
        <end position="67"/>
    </location>
</feature>
<dbReference type="STRING" id="1882483.A0A317XZD8"/>
<dbReference type="SUPFAM" id="SSF52113">
    <property type="entry name" value="BRCT domain"/>
    <property type="match status" value="1"/>
</dbReference>
<dbReference type="InterPro" id="IPR001357">
    <property type="entry name" value="BRCT_dom"/>
</dbReference>
<dbReference type="PANTHER" id="PTHR14625">
    <property type="entry name" value="MICROCEPHALIN"/>
    <property type="match status" value="1"/>
</dbReference>
<dbReference type="PANTHER" id="PTHR14625:SF3">
    <property type="entry name" value="MICROCEPHALIN"/>
    <property type="match status" value="1"/>
</dbReference>
<feature type="compositionally biased region" description="Polar residues" evidence="1">
    <location>
        <begin position="43"/>
        <end position="56"/>
    </location>
</feature>
<organism evidence="3 4">
    <name type="scientific">Testicularia cyperi</name>
    <dbReference type="NCBI Taxonomy" id="1882483"/>
    <lineage>
        <taxon>Eukaryota</taxon>
        <taxon>Fungi</taxon>
        <taxon>Dikarya</taxon>
        <taxon>Basidiomycota</taxon>
        <taxon>Ustilaginomycotina</taxon>
        <taxon>Ustilaginomycetes</taxon>
        <taxon>Ustilaginales</taxon>
        <taxon>Anthracoideaceae</taxon>
        <taxon>Testicularia</taxon>
    </lineage>
</organism>
<feature type="compositionally biased region" description="Acidic residues" evidence="1">
    <location>
        <begin position="342"/>
        <end position="355"/>
    </location>
</feature>
<keyword evidence="4" id="KW-1185">Reference proteome</keyword>
<dbReference type="GO" id="GO:0000278">
    <property type="term" value="P:mitotic cell cycle"/>
    <property type="evidence" value="ECO:0007669"/>
    <property type="project" value="TreeGrafter"/>
</dbReference>
<evidence type="ECO:0000313" key="3">
    <source>
        <dbReference type="EMBL" id="PWZ03656.1"/>
    </source>
</evidence>
<feature type="compositionally biased region" description="Low complexity" evidence="1">
    <location>
        <begin position="487"/>
        <end position="503"/>
    </location>
</feature>
<feature type="region of interest" description="Disordered" evidence="1">
    <location>
        <begin position="437"/>
        <end position="503"/>
    </location>
</feature>
<feature type="compositionally biased region" description="Low complexity" evidence="1">
    <location>
        <begin position="638"/>
        <end position="649"/>
    </location>
</feature>
<dbReference type="InterPro" id="IPR036420">
    <property type="entry name" value="BRCT_dom_sf"/>
</dbReference>
<feature type="domain" description="BRCT" evidence="2">
    <location>
        <begin position="739"/>
        <end position="834"/>
    </location>
</feature>
<accession>A0A317XZD8</accession>
<feature type="compositionally biased region" description="Basic residues" evidence="1">
    <location>
        <begin position="1"/>
        <end position="12"/>
    </location>
</feature>